<keyword evidence="3 5" id="KW-0694">RNA-binding</keyword>
<comment type="subcellular location">
    <subcellularLocation>
        <location evidence="1">Nucleus</location>
    </subcellularLocation>
</comment>
<comment type="caution">
    <text evidence="8">The sequence shown here is derived from an EMBL/GenBank/DDBJ whole genome shotgun (WGS) entry which is preliminary data.</text>
</comment>
<reference evidence="8 9" key="1">
    <citation type="journal article" date="2024" name="Nat. Commun.">
        <title>Phylogenomics reveals the evolutionary origins of lichenization in chlorophyte algae.</title>
        <authorList>
            <person name="Puginier C."/>
            <person name="Libourel C."/>
            <person name="Otte J."/>
            <person name="Skaloud P."/>
            <person name="Haon M."/>
            <person name="Grisel S."/>
            <person name="Petersen M."/>
            <person name="Berrin J.G."/>
            <person name="Delaux P.M."/>
            <person name="Dal Grande F."/>
            <person name="Keller J."/>
        </authorList>
    </citation>
    <scope>NUCLEOTIDE SEQUENCE [LARGE SCALE GENOMIC DNA]</scope>
    <source>
        <strain evidence="8 9">SAG 2036</strain>
    </source>
</reference>
<evidence type="ECO:0000259" key="7">
    <source>
        <dbReference type="PROSITE" id="PS50102"/>
    </source>
</evidence>
<evidence type="ECO:0000256" key="6">
    <source>
        <dbReference type="SAM" id="MobiDB-lite"/>
    </source>
</evidence>
<evidence type="ECO:0000256" key="3">
    <source>
        <dbReference type="ARBA" id="ARBA00022884"/>
    </source>
</evidence>
<feature type="compositionally biased region" description="Low complexity" evidence="6">
    <location>
        <begin position="768"/>
        <end position="777"/>
    </location>
</feature>
<evidence type="ECO:0000256" key="1">
    <source>
        <dbReference type="ARBA" id="ARBA00004123"/>
    </source>
</evidence>
<evidence type="ECO:0000256" key="4">
    <source>
        <dbReference type="ARBA" id="ARBA00023242"/>
    </source>
</evidence>
<dbReference type="InterPro" id="IPR003954">
    <property type="entry name" value="RRM_euk-type"/>
</dbReference>
<feature type="compositionally biased region" description="Basic and acidic residues" evidence="6">
    <location>
        <begin position="618"/>
        <end position="631"/>
    </location>
</feature>
<feature type="compositionally biased region" description="Low complexity" evidence="6">
    <location>
        <begin position="398"/>
        <end position="408"/>
    </location>
</feature>
<dbReference type="PANTHER" id="PTHR48039">
    <property type="entry name" value="RNA-BINDING MOTIF PROTEIN 14B"/>
    <property type="match status" value="1"/>
</dbReference>
<dbReference type="SUPFAM" id="SSF54928">
    <property type="entry name" value="RNA-binding domain, RBD"/>
    <property type="match status" value="4"/>
</dbReference>
<proteinExistence type="predicted"/>
<keyword evidence="9" id="KW-1185">Reference proteome</keyword>
<feature type="compositionally biased region" description="Basic and acidic residues" evidence="6">
    <location>
        <begin position="746"/>
        <end position="767"/>
    </location>
</feature>
<feature type="domain" description="RRM" evidence="7">
    <location>
        <begin position="578"/>
        <end position="674"/>
    </location>
</feature>
<dbReference type="SMART" id="SM00361">
    <property type="entry name" value="RRM_1"/>
    <property type="match status" value="1"/>
</dbReference>
<feature type="region of interest" description="Disordered" evidence="6">
    <location>
        <begin position="88"/>
        <end position="128"/>
    </location>
</feature>
<feature type="region of interest" description="Disordered" evidence="6">
    <location>
        <begin position="322"/>
        <end position="420"/>
    </location>
</feature>
<feature type="region of interest" description="Disordered" evidence="6">
    <location>
        <begin position="617"/>
        <end position="637"/>
    </location>
</feature>
<dbReference type="CDD" id="cd12416">
    <property type="entry name" value="RRM4_RBM28_like"/>
    <property type="match status" value="1"/>
</dbReference>
<dbReference type="PROSITE" id="PS50102">
    <property type="entry name" value="RRM"/>
    <property type="match status" value="4"/>
</dbReference>
<dbReference type="AlphaFoldDB" id="A0AAW1P7H8"/>
<dbReference type="InterPro" id="IPR051945">
    <property type="entry name" value="RRM_MRD1_RNA_proc_ribogen"/>
</dbReference>
<feature type="compositionally biased region" description="Basic and acidic residues" evidence="6">
    <location>
        <begin position="684"/>
        <end position="707"/>
    </location>
</feature>
<name>A0AAW1P7H8_9CHLO</name>
<keyword evidence="2" id="KW-0677">Repeat</keyword>
<dbReference type="InterPro" id="IPR035979">
    <property type="entry name" value="RBD_domain_sf"/>
</dbReference>
<dbReference type="GO" id="GO:0003729">
    <property type="term" value="F:mRNA binding"/>
    <property type="evidence" value="ECO:0007669"/>
    <property type="project" value="TreeGrafter"/>
</dbReference>
<dbReference type="InterPro" id="IPR000504">
    <property type="entry name" value="RRM_dom"/>
</dbReference>
<feature type="domain" description="RRM" evidence="7">
    <location>
        <begin position="423"/>
        <end position="509"/>
    </location>
</feature>
<dbReference type="SMART" id="SM00360">
    <property type="entry name" value="RRM"/>
    <property type="match status" value="4"/>
</dbReference>
<evidence type="ECO:0000313" key="9">
    <source>
        <dbReference type="Proteomes" id="UP001465755"/>
    </source>
</evidence>
<dbReference type="Pfam" id="PF00076">
    <property type="entry name" value="RRM_1"/>
    <property type="match status" value="3"/>
</dbReference>
<dbReference type="FunFam" id="3.30.70.330:FF:000182">
    <property type="entry name" value="RNA-binding motif protein 28"/>
    <property type="match status" value="1"/>
</dbReference>
<keyword evidence="4" id="KW-0539">Nucleus</keyword>
<protein>
    <recommendedName>
        <fullName evidence="7">RRM domain-containing protein</fullName>
    </recommendedName>
</protein>
<feature type="compositionally biased region" description="Basic and acidic residues" evidence="6">
    <location>
        <begin position="332"/>
        <end position="347"/>
    </location>
</feature>
<dbReference type="InterPro" id="IPR012677">
    <property type="entry name" value="Nucleotide-bd_a/b_plait_sf"/>
</dbReference>
<dbReference type="Proteomes" id="UP001465755">
    <property type="component" value="Unassembled WGS sequence"/>
</dbReference>
<dbReference type="Gene3D" id="3.30.70.330">
    <property type="match status" value="4"/>
</dbReference>
<dbReference type="PANTHER" id="PTHR48039:SF5">
    <property type="entry name" value="RNA-BINDING PROTEIN 28"/>
    <property type="match status" value="1"/>
</dbReference>
<organism evidence="8 9">
    <name type="scientific">Symbiochloris irregularis</name>
    <dbReference type="NCBI Taxonomy" id="706552"/>
    <lineage>
        <taxon>Eukaryota</taxon>
        <taxon>Viridiplantae</taxon>
        <taxon>Chlorophyta</taxon>
        <taxon>core chlorophytes</taxon>
        <taxon>Trebouxiophyceae</taxon>
        <taxon>Trebouxiales</taxon>
        <taxon>Trebouxiaceae</taxon>
        <taxon>Symbiochloris</taxon>
    </lineage>
</organism>
<dbReference type="EMBL" id="JALJOQ010000051">
    <property type="protein sequence ID" value="KAK9804436.1"/>
    <property type="molecule type" value="Genomic_DNA"/>
</dbReference>
<evidence type="ECO:0000313" key="8">
    <source>
        <dbReference type="EMBL" id="KAK9804436.1"/>
    </source>
</evidence>
<sequence>MSVDNKTVYVTGIKYTTTRQQVEEAFSQIGPVRSCFLVQPARDQHHKGCGFVQFAIKEDAERALKDLNGSFVDGRRVQVEQARRRDSLEVRKQRKRPAQEAAEVSQAGDEPLETGKSQKRLKTTSATGSEKQALLRTVAVGGVLQDRMQAVKELAETAGKVEVLQSTVPDNTAKQLKLDRDGCPDPIILIQYSQIKEALHAVTVLHGHVLPGAGGDSSKLWARQAAGEGAYIKKWRLILRNLAFQAKETDLRSLLKPAGFLWELNIPLTAEGKRRGFAFATMTCPADAQRVIQLANGKTLQGRVLAVDWAVPKSKFQLNGSLPAGGDQAIGQEKDDCPVTEQQDKEVGASQQEQPDKERTMLQSVVNQLAGSDDEDDSVDPKQLAQHSTAKEPDLGQKAKATKAAKPAKGQDAEVKSSDNLSSTVFVRSLPLDVTQPQLHASLAAFGPVKSCRLVRNKANGKLKGTAFVEFREAAAAGAAVQACAAARDGKGAAVTVQGTALELSLALSQTDARNLAAGLAESAPSDNRNLYLAKEGAIEEGSQAWQALSAGDRTRRKQAAQDKAVKLRSPNFFVSRTRLSLRSLPRIVDEAALQALLQEAVRARAVKAAPRLKQVKILRDPDKPDKDGKPTSKGMGFAEFESHEHALCALRQLNNNPSVFGEARRPIVEFALENSQTLKRRQEKQDRMKRSRVSEAQEGPETAHESKRQKRQPAHAPRQAEAASASGAKNQQKHGTALRKGKPRSAVEDVGGRREGKARQQQDGHQRRAAAQQQPAGKPRKKSSRQDRDALDELANKYKSRLFGSAGKQQDAHSIQAMKRWFD</sequence>
<evidence type="ECO:0000256" key="2">
    <source>
        <dbReference type="ARBA" id="ARBA00022737"/>
    </source>
</evidence>
<feature type="domain" description="RRM" evidence="7">
    <location>
        <begin position="235"/>
        <end position="312"/>
    </location>
</feature>
<dbReference type="GO" id="GO:0005634">
    <property type="term" value="C:nucleus"/>
    <property type="evidence" value="ECO:0007669"/>
    <property type="project" value="UniProtKB-SubCell"/>
</dbReference>
<feature type="region of interest" description="Disordered" evidence="6">
    <location>
        <begin position="803"/>
        <end position="824"/>
    </location>
</feature>
<gene>
    <name evidence="8" type="ORF">WJX73_000419</name>
</gene>
<feature type="compositionally biased region" description="Polar residues" evidence="6">
    <location>
        <begin position="361"/>
        <end position="370"/>
    </location>
</feature>
<accession>A0AAW1P7H8</accession>
<feature type="domain" description="RRM" evidence="7">
    <location>
        <begin position="6"/>
        <end position="84"/>
    </location>
</feature>
<evidence type="ECO:0000256" key="5">
    <source>
        <dbReference type="PROSITE-ProRule" id="PRU00176"/>
    </source>
</evidence>
<feature type="region of interest" description="Disordered" evidence="6">
    <location>
        <begin position="679"/>
        <end position="790"/>
    </location>
</feature>